<accession>A0ABS6Y013</accession>
<sequence length="348" mass="39800">MVAVKKEGVLIQKTALVFENEGVLNPAVIKEGEHVHLFYRAVSNGNYSNIGYCKLIGPLTVESRNLTPIIFAQFDYESHGVEDPRIVKIEDIYYMTYTAYDGINALGALATSMDLVKWDKKGIIVPQITYNEFDENTTKNRKKNDKYFRYNNHEGVTKKQGEKVLLWDKNVIFFPRKINGLFVFLHRIKPDIQIVVSVKNLEDLNPQFWETYFESFDERIAMKPKYAHEASYIGGGCPPIETKVGWLVIYHGVQDTIKGFVYSACASLLDLKNPMKEIARLPYPLFKPELIWELKGEVNNVCFPSGTALFEDTLYIYYGAADERIGTASMSISELLKDLMLNTLKDEK</sequence>
<protein>
    <submittedName>
        <fullName evidence="1">Pesticidal protein Cry7Aa</fullName>
    </submittedName>
</protein>
<dbReference type="EMBL" id="JAHWYN010000020">
    <property type="protein sequence ID" value="MBW4362271.1"/>
    <property type="molecule type" value="Genomic_DNA"/>
</dbReference>
<dbReference type="Proteomes" id="UP000812031">
    <property type="component" value="Unassembled WGS sequence"/>
</dbReference>
<dbReference type="PIRSF" id="PIRSF016202">
    <property type="entry name" value="PH1107"/>
    <property type="match status" value="1"/>
</dbReference>
<dbReference type="PANTHER" id="PTHR34106">
    <property type="entry name" value="GLYCOSIDASE"/>
    <property type="match status" value="1"/>
</dbReference>
<evidence type="ECO:0000313" key="1">
    <source>
        <dbReference type="EMBL" id="MBW4362271.1"/>
    </source>
</evidence>
<proteinExistence type="predicted"/>
<dbReference type="RefSeq" id="WP_219318760.1">
    <property type="nucleotide sequence ID" value="NZ_JAHWYN010000020.1"/>
</dbReference>
<comment type="caution">
    <text evidence="1">The sequence shown here is derived from an EMBL/GenBank/DDBJ whole genome shotgun (WGS) entry which is preliminary data.</text>
</comment>
<dbReference type="InterPro" id="IPR007184">
    <property type="entry name" value="Mannoside_phosphorylase"/>
</dbReference>
<evidence type="ECO:0000313" key="2">
    <source>
        <dbReference type="Proteomes" id="UP000812031"/>
    </source>
</evidence>
<name>A0ABS6Y013_9FLAO</name>
<dbReference type="PANTHER" id="PTHR34106:SF5">
    <property type="entry name" value="GLYCOSIDASE"/>
    <property type="match status" value="1"/>
</dbReference>
<gene>
    <name evidence="1" type="ORF">KZH69_17410</name>
</gene>
<reference evidence="1 2" key="1">
    <citation type="submission" date="2021-07" db="EMBL/GenBank/DDBJ databases">
        <title>Flavobacterium sp. nov. isolated from sediment on the Taihu Lake.</title>
        <authorList>
            <person name="Qu J.-H."/>
        </authorList>
    </citation>
    <scope>NUCLEOTIDE SEQUENCE [LARGE SCALE GENOMIC DNA]</scope>
    <source>
        <strain evidence="1 2">NAS39</strain>
    </source>
</reference>
<keyword evidence="2" id="KW-1185">Reference proteome</keyword>
<dbReference type="CDD" id="cd18614">
    <property type="entry name" value="GH130"/>
    <property type="match status" value="1"/>
</dbReference>
<dbReference type="Pfam" id="PF04041">
    <property type="entry name" value="Glyco_hydro_130"/>
    <property type="match status" value="1"/>
</dbReference>
<organism evidence="1 2">
    <name type="scientific">Flavobacterium taihuense</name>
    <dbReference type="NCBI Taxonomy" id="2857508"/>
    <lineage>
        <taxon>Bacteria</taxon>
        <taxon>Pseudomonadati</taxon>
        <taxon>Bacteroidota</taxon>
        <taxon>Flavobacteriia</taxon>
        <taxon>Flavobacteriales</taxon>
        <taxon>Flavobacteriaceae</taxon>
        <taxon>Flavobacterium</taxon>
    </lineage>
</organism>